<dbReference type="Proteomes" id="UP001231124">
    <property type="component" value="Unassembled WGS sequence"/>
</dbReference>
<dbReference type="InterPro" id="IPR009875">
    <property type="entry name" value="PilZ_domain"/>
</dbReference>
<proteinExistence type="predicted"/>
<name>A0ABU0I3Y9_9HYPH</name>
<dbReference type="Gene3D" id="2.40.10.220">
    <property type="entry name" value="predicted glycosyltransferase like domains"/>
    <property type="match status" value="1"/>
</dbReference>
<accession>A0ABU0I3Y9</accession>
<sequence>MVERQGRRVALERAGRIEAGGGNHACIVHDISATGARLLVPEAGGLPEAFTLTLEPGGDRWACRVVWRRVGELGIAFA</sequence>
<dbReference type="RefSeq" id="WP_238206589.1">
    <property type="nucleotide sequence ID" value="NZ_BPQE01000027.1"/>
</dbReference>
<dbReference type="SUPFAM" id="SSF141371">
    <property type="entry name" value="PilZ domain-like"/>
    <property type="match status" value="1"/>
</dbReference>
<organism evidence="2 3">
    <name type="scientific">Methylobacterium aerolatum</name>
    <dbReference type="NCBI Taxonomy" id="418708"/>
    <lineage>
        <taxon>Bacteria</taxon>
        <taxon>Pseudomonadati</taxon>
        <taxon>Pseudomonadota</taxon>
        <taxon>Alphaproteobacteria</taxon>
        <taxon>Hyphomicrobiales</taxon>
        <taxon>Methylobacteriaceae</taxon>
        <taxon>Methylobacterium</taxon>
    </lineage>
</organism>
<evidence type="ECO:0000313" key="3">
    <source>
        <dbReference type="Proteomes" id="UP001231124"/>
    </source>
</evidence>
<dbReference type="Pfam" id="PF07238">
    <property type="entry name" value="PilZ"/>
    <property type="match status" value="1"/>
</dbReference>
<evidence type="ECO:0000313" key="2">
    <source>
        <dbReference type="EMBL" id="MDQ0449328.1"/>
    </source>
</evidence>
<protein>
    <recommendedName>
        <fullName evidence="1">PilZ domain-containing protein</fullName>
    </recommendedName>
</protein>
<gene>
    <name evidence="2" type="ORF">QO012_003845</name>
</gene>
<evidence type="ECO:0000259" key="1">
    <source>
        <dbReference type="Pfam" id="PF07238"/>
    </source>
</evidence>
<feature type="domain" description="PilZ" evidence="1">
    <location>
        <begin position="4"/>
        <end position="77"/>
    </location>
</feature>
<dbReference type="EMBL" id="JAUSVP010000014">
    <property type="protein sequence ID" value="MDQ0449328.1"/>
    <property type="molecule type" value="Genomic_DNA"/>
</dbReference>
<comment type="caution">
    <text evidence="2">The sequence shown here is derived from an EMBL/GenBank/DDBJ whole genome shotgun (WGS) entry which is preliminary data.</text>
</comment>
<reference evidence="2 3" key="1">
    <citation type="submission" date="2023-07" db="EMBL/GenBank/DDBJ databases">
        <title>Genomic Encyclopedia of Type Strains, Phase IV (KMG-IV): sequencing the most valuable type-strain genomes for metagenomic binning, comparative biology and taxonomic classification.</title>
        <authorList>
            <person name="Goeker M."/>
        </authorList>
    </citation>
    <scope>NUCLEOTIDE SEQUENCE [LARGE SCALE GENOMIC DNA]</scope>
    <source>
        <strain evidence="2 3">DSM 19013</strain>
    </source>
</reference>
<keyword evidence="3" id="KW-1185">Reference proteome</keyword>